<gene>
    <name evidence="2" type="ORF">DY000_02007328</name>
</gene>
<keyword evidence="3" id="KW-1185">Reference proteome</keyword>
<dbReference type="EMBL" id="QGKV02000832">
    <property type="protein sequence ID" value="KAF3549997.1"/>
    <property type="molecule type" value="Genomic_DNA"/>
</dbReference>
<evidence type="ECO:0000256" key="1">
    <source>
        <dbReference type="SAM" id="Phobius"/>
    </source>
</evidence>
<dbReference type="Proteomes" id="UP000266723">
    <property type="component" value="Unassembled WGS sequence"/>
</dbReference>
<evidence type="ECO:0000313" key="3">
    <source>
        <dbReference type="Proteomes" id="UP000266723"/>
    </source>
</evidence>
<keyword evidence="1" id="KW-1133">Transmembrane helix</keyword>
<name>A0ABQ7CEJ4_BRACR</name>
<protein>
    <submittedName>
        <fullName evidence="2">Uncharacterized protein</fullName>
    </submittedName>
</protein>
<evidence type="ECO:0000313" key="2">
    <source>
        <dbReference type="EMBL" id="KAF3549997.1"/>
    </source>
</evidence>
<keyword evidence="1" id="KW-0472">Membrane</keyword>
<comment type="caution">
    <text evidence="2">The sequence shown here is derived from an EMBL/GenBank/DDBJ whole genome shotgun (WGS) entry which is preliminary data.</text>
</comment>
<sequence length="161" mass="17461">MSSSVSIVSLKNIHNLWIKQASSNGFSSGILRTLFQKLFIYFSLSSLFICLATFSFLFLKVLPIGALSTSIGSGASYECVLLVSGGLAKGLGCGLSAVIRAMSIFDNCTRYMRCAHRSMGDEVCRSVAVSRCRSMAVSRCRSMAVSRFRSMAGFVCRSMLT</sequence>
<feature type="transmembrane region" description="Helical" evidence="1">
    <location>
        <begin position="38"/>
        <end position="59"/>
    </location>
</feature>
<organism evidence="2 3">
    <name type="scientific">Brassica cretica</name>
    <name type="common">Mustard</name>
    <dbReference type="NCBI Taxonomy" id="69181"/>
    <lineage>
        <taxon>Eukaryota</taxon>
        <taxon>Viridiplantae</taxon>
        <taxon>Streptophyta</taxon>
        <taxon>Embryophyta</taxon>
        <taxon>Tracheophyta</taxon>
        <taxon>Spermatophyta</taxon>
        <taxon>Magnoliopsida</taxon>
        <taxon>eudicotyledons</taxon>
        <taxon>Gunneridae</taxon>
        <taxon>Pentapetalae</taxon>
        <taxon>rosids</taxon>
        <taxon>malvids</taxon>
        <taxon>Brassicales</taxon>
        <taxon>Brassicaceae</taxon>
        <taxon>Brassiceae</taxon>
        <taxon>Brassica</taxon>
    </lineage>
</organism>
<accession>A0ABQ7CEJ4</accession>
<reference evidence="2 3" key="1">
    <citation type="journal article" date="2020" name="BMC Genomics">
        <title>Intraspecific diversification of the crop wild relative Brassica cretica Lam. using demographic model selection.</title>
        <authorList>
            <person name="Kioukis A."/>
            <person name="Michalopoulou V.A."/>
            <person name="Briers L."/>
            <person name="Pirintsos S."/>
            <person name="Studholme D.J."/>
            <person name="Pavlidis P."/>
            <person name="Sarris P.F."/>
        </authorList>
    </citation>
    <scope>NUCLEOTIDE SEQUENCE [LARGE SCALE GENOMIC DNA]</scope>
    <source>
        <strain evidence="3">cv. PFS-1207/04</strain>
    </source>
</reference>
<proteinExistence type="predicted"/>
<keyword evidence="1" id="KW-0812">Transmembrane</keyword>